<dbReference type="OrthoDB" id="5293337at2"/>
<evidence type="ECO:0000259" key="1">
    <source>
        <dbReference type="Pfam" id="PF01272"/>
    </source>
</evidence>
<keyword evidence="3" id="KW-1185">Reference proteome</keyword>
<dbReference type="GO" id="GO:0003746">
    <property type="term" value="F:translation elongation factor activity"/>
    <property type="evidence" value="ECO:0007669"/>
    <property type="project" value="UniProtKB-KW"/>
</dbReference>
<keyword evidence="2" id="KW-0648">Protein biosynthesis</keyword>
<evidence type="ECO:0000313" key="3">
    <source>
        <dbReference type="Proteomes" id="UP000243606"/>
    </source>
</evidence>
<dbReference type="RefSeq" id="WP_090240363.1">
    <property type="nucleotide sequence ID" value="NZ_FOQL01000001.1"/>
</dbReference>
<dbReference type="Gene3D" id="3.10.50.30">
    <property type="entry name" value="Transcription elongation factor, GreA/GreB, C-terminal domain"/>
    <property type="match status" value="1"/>
</dbReference>
<dbReference type="EMBL" id="FOQL01000001">
    <property type="protein sequence ID" value="SFI01885.1"/>
    <property type="molecule type" value="Genomic_DNA"/>
</dbReference>
<protein>
    <submittedName>
        <fullName evidence="2">GreA/GreB family elongation factor</fullName>
    </submittedName>
</protein>
<accession>A0A1I3ESD1</accession>
<dbReference type="GO" id="GO:0003677">
    <property type="term" value="F:DNA binding"/>
    <property type="evidence" value="ECO:0007669"/>
    <property type="project" value="InterPro"/>
</dbReference>
<name>A0A1I3ESD1_9PSED</name>
<gene>
    <name evidence="2" type="ORF">SAMN05216206_1108</name>
</gene>
<dbReference type="Proteomes" id="UP000243606">
    <property type="component" value="Unassembled WGS sequence"/>
</dbReference>
<dbReference type="InterPro" id="IPR001437">
    <property type="entry name" value="Tscrpt_elong_fac_GreA/B_C"/>
</dbReference>
<dbReference type="AlphaFoldDB" id="A0A1I3ESD1"/>
<dbReference type="GO" id="GO:0032784">
    <property type="term" value="P:regulation of DNA-templated transcription elongation"/>
    <property type="evidence" value="ECO:0007669"/>
    <property type="project" value="InterPro"/>
</dbReference>
<evidence type="ECO:0000313" key="2">
    <source>
        <dbReference type="EMBL" id="SFI01885.1"/>
    </source>
</evidence>
<keyword evidence="2" id="KW-0251">Elongation factor</keyword>
<dbReference type="STRING" id="425504.SAMN05216206_1108"/>
<dbReference type="InterPro" id="IPR036953">
    <property type="entry name" value="GreA/GreB_C_sf"/>
</dbReference>
<feature type="domain" description="Transcription elongation factor GreA/GreB C-terminal" evidence="1">
    <location>
        <begin position="86"/>
        <end position="159"/>
    </location>
</feature>
<sequence length="160" mass="17385">MNKTELLQQVLKRLEDDHLQAQQAALTAYETATAKENIAENKYDTLGLEASYLATGQARRAAAIRQTLTNWKQLVLRTFDPQLGIQLGALIALSDDEDRHQCLLLGPDGAAMKLQQDGQTVQVIGPQAPLGQLLLGKGVDDEITLRVASGVQLLVILSVD</sequence>
<dbReference type="Pfam" id="PF01272">
    <property type="entry name" value="GreA_GreB"/>
    <property type="match status" value="1"/>
</dbReference>
<proteinExistence type="predicted"/>
<reference evidence="3" key="1">
    <citation type="submission" date="2016-10" db="EMBL/GenBank/DDBJ databases">
        <authorList>
            <person name="Varghese N."/>
            <person name="Submissions S."/>
        </authorList>
    </citation>
    <scope>NUCLEOTIDE SEQUENCE [LARGE SCALE GENOMIC DNA]</scope>
    <source>
        <strain evidence="3">LMG 24016</strain>
    </source>
</reference>
<organism evidence="2 3">
    <name type="scientific">Pseudomonas guineae</name>
    <dbReference type="NCBI Taxonomy" id="425504"/>
    <lineage>
        <taxon>Bacteria</taxon>
        <taxon>Pseudomonadati</taxon>
        <taxon>Pseudomonadota</taxon>
        <taxon>Gammaproteobacteria</taxon>
        <taxon>Pseudomonadales</taxon>
        <taxon>Pseudomonadaceae</taxon>
        <taxon>Pseudomonas</taxon>
    </lineage>
</organism>
<dbReference type="SUPFAM" id="SSF54534">
    <property type="entry name" value="FKBP-like"/>
    <property type="match status" value="1"/>
</dbReference>